<name>A0A7V1GGS3_9GAMM</name>
<sequence>FYSGIILKAIGIPTSMFTVIFAMARTVGWITHWDEMLSQPGHKISRPRQLYTGYTQRDYVSTDKR</sequence>
<dbReference type="EMBL" id="DRGM01000214">
    <property type="protein sequence ID" value="HEA19205.1"/>
    <property type="molecule type" value="Genomic_DNA"/>
</dbReference>
<reference evidence="3" key="1">
    <citation type="journal article" date="2020" name="mSystems">
        <title>Genome- and Community-Level Interaction Insights into Carbon Utilization and Element Cycling Functions of Hydrothermarchaeota in Hydrothermal Sediment.</title>
        <authorList>
            <person name="Zhou Z."/>
            <person name="Liu Y."/>
            <person name="Xu W."/>
            <person name="Pan J."/>
            <person name="Luo Z.H."/>
            <person name="Li M."/>
        </authorList>
    </citation>
    <scope>NUCLEOTIDE SEQUENCE [LARGE SCALE GENOMIC DNA]</scope>
    <source>
        <strain evidence="3">HyVt-346</strain>
    </source>
</reference>
<feature type="non-terminal residue" evidence="3">
    <location>
        <position position="1"/>
    </location>
</feature>
<dbReference type="GO" id="GO:0036440">
    <property type="term" value="F:citrate synthase activity"/>
    <property type="evidence" value="ECO:0007669"/>
    <property type="project" value="UniProtKB-EC"/>
</dbReference>
<evidence type="ECO:0000256" key="2">
    <source>
        <dbReference type="ARBA" id="ARBA00012972"/>
    </source>
</evidence>
<accession>A0A7V1GGS3</accession>
<dbReference type="InterPro" id="IPR002020">
    <property type="entry name" value="Citrate_synthase"/>
</dbReference>
<evidence type="ECO:0000256" key="1">
    <source>
        <dbReference type="ARBA" id="ARBA00004751"/>
    </source>
</evidence>
<dbReference type="PANTHER" id="PTHR42871:SF1">
    <property type="entry name" value="CITRATE SYNTHASE"/>
    <property type="match status" value="1"/>
</dbReference>
<dbReference type="UniPathway" id="UPA00223">
    <property type="reaction ID" value="UER00717"/>
</dbReference>
<gene>
    <name evidence="3" type="primary">gltA</name>
    <name evidence="3" type="ORF">ENH88_22680</name>
</gene>
<evidence type="ECO:0000313" key="3">
    <source>
        <dbReference type="EMBL" id="HEA19205.1"/>
    </source>
</evidence>
<organism evidence="3">
    <name type="scientific">Pseudoalteromonas prydzensis</name>
    <dbReference type="NCBI Taxonomy" id="182141"/>
    <lineage>
        <taxon>Bacteria</taxon>
        <taxon>Pseudomonadati</taxon>
        <taxon>Pseudomonadota</taxon>
        <taxon>Gammaproteobacteria</taxon>
        <taxon>Alteromonadales</taxon>
        <taxon>Pseudoalteromonadaceae</taxon>
        <taxon>Pseudoalteromonas</taxon>
    </lineage>
</organism>
<keyword evidence="3" id="KW-0808">Transferase</keyword>
<dbReference type="EC" id="2.3.3.16" evidence="2"/>
<dbReference type="AlphaFoldDB" id="A0A7V1GGS3"/>
<dbReference type="InterPro" id="IPR016142">
    <property type="entry name" value="Citrate_synth-like_lrg_a-sub"/>
</dbReference>
<dbReference type="PANTHER" id="PTHR42871">
    <property type="entry name" value="CITRATE SYNTHASE"/>
    <property type="match status" value="1"/>
</dbReference>
<comment type="caution">
    <text evidence="3">The sequence shown here is derived from an EMBL/GenBank/DDBJ whole genome shotgun (WGS) entry which is preliminary data.</text>
</comment>
<dbReference type="Gene3D" id="1.10.230.10">
    <property type="entry name" value="Cytochrome P450-Terp, domain 2"/>
    <property type="match status" value="1"/>
</dbReference>
<dbReference type="InterPro" id="IPR016143">
    <property type="entry name" value="Citrate_synth-like_sm_a-sub"/>
</dbReference>
<dbReference type="SUPFAM" id="SSF48256">
    <property type="entry name" value="Citrate synthase"/>
    <property type="match status" value="1"/>
</dbReference>
<proteinExistence type="predicted"/>
<dbReference type="Proteomes" id="UP000886188">
    <property type="component" value="Unassembled WGS sequence"/>
</dbReference>
<keyword evidence="3" id="KW-0012">Acyltransferase</keyword>
<dbReference type="InterPro" id="IPR036969">
    <property type="entry name" value="Citrate_synthase_sf"/>
</dbReference>
<dbReference type="RefSeq" id="WP_304185817.1">
    <property type="nucleotide sequence ID" value="NZ_DRGM01000214.1"/>
</dbReference>
<dbReference type="Gene3D" id="1.10.580.10">
    <property type="entry name" value="Citrate Synthase, domain 1"/>
    <property type="match status" value="1"/>
</dbReference>
<protein>
    <recommendedName>
        <fullName evidence="2">citrate synthase (unknown stereospecificity)</fullName>
        <ecNumber evidence="2">2.3.3.16</ecNumber>
    </recommendedName>
</protein>
<dbReference type="Pfam" id="PF00285">
    <property type="entry name" value="Citrate_synt"/>
    <property type="match status" value="1"/>
</dbReference>
<dbReference type="GO" id="GO:0006099">
    <property type="term" value="P:tricarboxylic acid cycle"/>
    <property type="evidence" value="ECO:0007669"/>
    <property type="project" value="UniProtKB-UniPathway"/>
</dbReference>
<comment type="pathway">
    <text evidence="1">Carbohydrate metabolism; tricarboxylic acid cycle; isocitrate from oxaloacetate: step 1/2.</text>
</comment>